<evidence type="ECO:0000256" key="1">
    <source>
        <dbReference type="SAM" id="MobiDB-lite"/>
    </source>
</evidence>
<evidence type="ECO:0000313" key="3">
    <source>
        <dbReference type="Proteomes" id="UP001276659"/>
    </source>
</evidence>
<reference evidence="2" key="1">
    <citation type="submission" date="2022-11" db="EMBL/GenBank/DDBJ databases">
        <title>Chromosomal genome sequence assembly and mating type (MAT) locus characterization of the leprose asexual lichenized fungus Lepraria neglecta (Nyl.) Erichsen.</title>
        <authorList>
            <person name="Allen J.L."/>
            <person name="Pfeffer B."/>
        </authorList>
    </citation>
    <scope>NUCLEOTIDE SEQUENCE</scope>
    <source>
        <strain evidence="2">Allen 5258</strain>
    </source>
</reference>
<accession>A0AAE0DG33</accession>
<dbReference type="Proteomes" id="UP001276659">
    <property type="component" value="Unassembled WGS sequence"/>
</dbReference>
<feature type="region of interest" description="Disordered" evidence="1">
    <location>
        <begin position="51"/>
        <end position="74"/>
    </location>
</feature>
<comment type="caution">
    <text evidence="2">The sequence shown here is derived from an EMBL/GenBank/DDBJ whole genome shotgun (WGS) entry which is preliminary data.</text>
</comment>
<gene>
    <name evidence="2" type="ORF">OEA41_004366</name>
</gene>
<dbReference type="AlphaFoldDB" id="A0AAE0DG33"/>
<evidence type="ECO:0000313" key="2">
    <source>
        <dbReference type="EMBL" id="KAK3167920.1"/>
    </source>
</evidence>
<keyword evidence="3" id="KW-1185">Reference proteome</keyword>
<protein>
    <submittedName>
        <fullName evidence="2">Uncharacterized protein</fullName>
    </submittedName>
</protein>
<proteinExistence type="predicted"/>
<dbReference type="EMBL" id="JASNWA010000010">
    <property type="protein sequence ID" value="KAK3167920.1"/>
    <property type="molecule type" value="Genomic_DNA"/>
</dbReference>
<organism evidence="2 3">
    <name type="scientific">Lepraria neglecta</name>
    <dbReference type="NCBI Taxonomy" id="209136"/>
    <lineage>
        <taxon>Eukaryota</taxon>
        <taxon>Fungi</taxon>
        <taxon>Dikarya</taxon>
        <taxon>Ascomycota</taxon>
        <taxon>Pezizomycotina</taxon>
        <taxon>Lecanoromycetes</taxon>
        <taxon>OSLEUM clade</taxon>
        <taxon>Lecanoromycetidae</taxon>
        <taxon>Lecanorales</taxon>
        <taxon>Lecanorineae</taxon>
        <taxon>Stereocaulaceae</taxon>
        <taxon>Lepraria</taxon>
    </lineage>
</organism>
<feature type="compositionally biased region" description="Basic and acidic residues" evidence="1">
    <location>
        <begin position="59"/>
        <end position="69"/>
    </location>
</feature>
<name>A0AAE0DG33_9LECA</name>
<sequence>MQQTPISTRYNTYDTPQNSKVQGAHEYLVAKGEIFDFFRVQERSGYKFIEDGAPSRTRKNQEGVNETRGRKSKLSGADIRETDHLLEETGLPQIEARGMYWGAITWTLDLDGSGPTLQPTIRDAITYSKYVSALKEFLPEPLEEKRREWAKIMYAKYRNPEDWDRVRFSDEVHAGYSPKGTYG</sequence>